<organism evidence="6 7">
    <name type="scientific">Pythium oligandrum</name>
    <name type="common">Mycoparasitic fungus</name>
    <dbReference type="NCBI Taxonomy" id="41045"/>
    <lineage>
        <taxon>Eukaryota</taxon>
        <taxon>Sar</taxon>
        <taxon>Stramenopiles</taxon>
        <taxon>Oomycota</taxon>
        <taxon>Peronosporomycetes</taxon>
        <taxon>Pythiales</taxon>
        <taxon>Pythiaceae</taxon>
        <taxon>Pythium</taxon>
    </lineage>
</organism>
<dbReference type="PANTHER" id="PTHR12802">
    <property type="entry name" value="SWI/SNF COMPLEX-RELATED"/>
    <property type="match status" value="1"/>
</dbReference>
<evidence type="ECO:0000313" key="6">
    <source>
        <dbReference type="EMBL" id="TMW66865.1"/>
    </source>
</evidence>
<feature type="domain" description="HTH myb-type" evidence="5">
    <location>
        <begin position="1"/>
        <end position="53"/>
    </location>
</feature>
<dbReference type="Pfam" id="PF00249">
    <property type="entry name" value="Myb_DNA-binding"/>
    <property type="match status" value="1"/>
</dbReference>
<comment type="caution">
    <text evidence="6">The sequence shown here is derived from an EMBL/GenBank/DDBJ whole genome shotgun (WGS) entry which is preliminary data.</text>
</comment>
<evidence type="ECO:0000313" key="7">
    <source>
        <dbReference type="Proteomes" id="UP000794436"/>
    </source>
</evidence>
<dbReference type="GO" id="GO:0003677">
    <property type="term" value="F:DNA binding"/>
    <property type="evidence" value="ECO:0007669"/>
    <property type="project" value="InterPro"/>
</dbReference>
<dbReference type="InterPro" id="IPR017930">
    <property type="entry name" value="Myb_dom"/>
</dbReference>
<keyword evidence="7" id="KW-1185">Reference proteome</keyword>
<gene>
    <name evidence="6" type="ORF">Poli38472_011981</name>
</gene>
<sequence length="160" mass="18696">MKHGVWSQEEHDRFLEAIKLYPEGPWRLITQHVGTRSVRQVQTHAQKYHEKIARRMRGLRKERTKWARLEHRIEDDLLQMCKQAEGFGVFAGTSPRTPVPIERARIEPVIKAEPEVVMHVKAEPFTDAYYDPASFDAVVHSHHLPTLDESLDFFIECLSE</sequence>
<accession>A0A8K1CP09</accession>
<evidence type="ECO:0000256" key="2">
    <source>
        <dbReference type="ARBA" id="ARBA00023163"/>
    </source>
</evidence>
<keyword evidence="1" id="KW-0805">Transcription regulation</keyword>
<keyword evidence="2" id="KW-0804">Transcription</keyword>
<dbReference type="SMART" id="SM00717">
    <property type="entry name" value="SANT"/>
    <property type="match status" value="1"/>
</dbReference>
<proteinExistence type="predicted"/>
<dbReference type="OrthoDB" id="167514at2759"/>
<dbReference type="InterPro" id="IPR006447">
    <property type="entry name" value="Myb_dom_plants"/>
</dbReference>
<dbReference type="PANTHER" id="PTHR12802:SF155">
    <property type="entry name" value="DEUBIQUITINASE MYSM1"/>
    <property type="match status" value="1"/>
</dbReference>
<name>A0A8K1CP09_PYTOL</name>
<feature type="domain" description="Myb-like" evidence="4">
    <location>
        <begin position="1"/>
        <end position="49"/>
    </location>
</feature>
<dbReference type="AlphaFoldDB" id="A0A8K1CP09"/>
<dbReference type="InterPro" id="IPR001005">
    <property type="entry name" value="SANT/Myb"/>
</dbReference>
<dbReference type="CDD" id="cd00167">
    <property type="entry name" value="SANT"/>
    <property type="match status" value="1"/>
</dbReference>
<evidence type="ECO:0000259" key="5">
    <source>
        <dbReference type="PROSITE" id="PS51294"/>
    </source>
</evidence>
<dbReference type="NCBIfam" id="TIGR01557">
    <property type="entry name" value="myb_SHAQKYF"/>
    <property type="match status" value="1"/>
</dbReference>
<dbReference type="SUPFAM" id="SSF46689">
    <property type="entry name" value="Homeodomain-like"/>
    <property type="match status" value="1"/>
</dbReference>
<dbReference type="Proteomes" id="UP000794436">
    <property type="component" value="Unassembled WGS sequence"/>
</dbReference>
<evidence type="ECO:0000256" key="1">
    <source>
        <dbReference type="ARBA" id="ARBA00023015"/>
    </source>
</evidence>
<evidence type="ECO:0000259" key="4">
    <source>
        <dbReference type="PROSITE" id="PS50090"/>
    </source>
</evidence>
<keyword evidence="3" id="KW-0539">Nucleus</keyword>
<dbReference type="InterPro" id="IPR009057">
    <property type="entry name" value="Homeodomain-like_sf"/>
</dbReference>
<evidence type="ECO:0000256" key="3">
    <source>
        <dbReference type="ARBA" id="ARBA00023242"/>
    </source>
</evidence>
<protein>
    <submittedName>
        <fullName evidence="6">Uncharacterized protein</fullName>
    </submittedName>
</protein>
<dbReference type="PROSITE" id="PS51294">
    <property type="entry name" value="HTH_MYB"/>
    <property type="match status" value="1"/>
</dbReference>
<reference evidence="6" key="1">
    <citation type="submission" date="2019-03" db="EMBL/GenBank/DDBJ databases">
        <title>Long read genome sequence of the mycoparasitic Pythium oligandrum ATCC 38472 isolated from sugarbeet rhizosphere.</title>
        <authorList>
            <person name="Gaulin E."/>
        </authorList>
    </citation>
    <scope>NUCLEOTIDE SEQUENCE</scope>
    <source>
        <strain evidence="6">ATCC 38472_TT</strain>
    </source>
</reference>
<dbReference type="EMBL" id="SPLM01000006">
    <property type="protein sequence ID" value="TMW66865.1"/>
    <property type="molecule type" value="Genomic_DNA"/>
</dbReference>
<dbReference type="PROSITE" id="PS50090">
    <property type="entry name" value="MYB_LIKE"/>
    <property type="match status" value="1"/>
</dbReference>
<dbReference type="Gene3D" id="1.10.10.60">
    <property type="entry name" value="Homeodomain-like"/>
    <property type="match status" value="1"/>
</dbReference>